<keyword evidence="4" id="KW-1185">Reference proteome</keyword>
<reference evidence="3 4" key="1">
    <citation type="submission" date="2017-02" db="EMBL/GenBank/DDBJ databases">
        <title>The new phylogeny of genus Mycobacterium.</title>
        <authorList>
            <person name="Tortoli E."/>
            <person name="Trovato A."/>
            <person name="Cirillo D.M."/>
        </authorList>
    </citation>
    <scope>NUCLEOTIDE SEQUENCE [LARGE SCALE GENOMIC DNA]</scope>
    <source>
        <strain evidence="3 4">DSM 44049</strain>
    </source>
</reference>
<feature type="non-terminal residue" evidence="3">
    <location>
        <position position="209"/>
    </location>
</feature>
<dbReference type="InterPro" id="IPR000084">
    <property type="entry name" value="PE-PGRS_N"/>
</dbReference>
<sequence length="209" mass="20197">MSYLIAAPEIMATATAQLANINSTLEEAHRFAVSSILAMAPSAADEVSVGIAQLFAGQARDYQAAAVRAAAFHEQFLRTLAAGANAYASAEASGVEQLVQGLINAPTRFLLGRPLIGDGVSGAPGTGQAGEAGGILWGNGGNGGSGGPGQAGGRGGDAGLFGHGGAGGAGGAGLPGAAGVFGLQGDVDGAGVRADRHSEWGDADGDGGR</sequence>
<feature type="compositionally biased region" description="Basic and acidic residues" evidence="1">
    <location>
        <begin position="193"/>
        <end position="209"/>
    </location>
</feature>
<comment type="caution">
    <text evidence="3">The sequence shown here is derived from an EMBL/GenBank/DDBJ whole genome shotgun (WGS) entry which is preliminary data.</text>
</comment>
<dbReference type="EMBL" id="MVHT01000127">
    <property type="protein sequence ID" value="ORA94557.1"/>
    <property type="molecule type" value="Genomic_DNA"/>
</dbReference>
<feature type="region of interest" description="Disordered" evidence="1">
    <location>
        <begin position="188"/>
        <end position="209"/>
    </location>
</feature>
<accession>A0A1X0EZH3</accession>
<dbReference type="SUPFAM" id="SSF140459">
    <property type="entry name" value="PE/PPE dimer-like"/>
    <property type="match status" value="1"/>
</dbReference>
<evidence type="ECO:0000313" key="4">
    <source>
        <dbReference type="Proteomes" id="UP000192739"/>
    </source>
</evidence>
<gene>
    <name evidence="3" type="ORF">BST27_27945</name>
</gene>
<dbReference type="AlphaFoldDB" id="A0A1X0EZH3"/>
<dbReference type="RefSeq" id="WP_139805414.1">
    <property type="nucleotide sequence ID" value="NZ_MVHT01000127.1"/>
</dbReference>
<dbReference type="InterPro" id="IPR038332">
    <property type="entry name" value="PPE_sf"/>
</dbReference>
<name>A0A1X0EZH3_MYCIE</name>
<feature type="domain" description="PE" evidence="2">
    <location>
        <begin position="4"/>
        <end position="93"/>
    </location>
</feature>
<evidence type="ECO:0000256" key="1">
    <source>
        <dbReference type="SAM" id="MobiDB-lite"/>
    </source>
</evidence>
<evidence type="ECO:0000313" key="3">
    <source>
        <dbReference type="EMBL" id="ORA94557.1"/>
    </source>
</evidence>
<proteinExistence type="predicted"/>
<evidence type="ECO:0000259" key="2">
    <source>
        <dbReference type="Pfam" id="PF00934"/>
    </source>
</evidence>
<dbReference type="Proteomes" id="UP000192739">
    <property type="component" value="Unassembled WGS sequence"/>
</dbReference>
<dbReference type="Gene3D" id="1.10.287.850">
    <property type="entry name" value="HP0062-like domain"/>
    <property type="match status" value="1"/>
</dbReference>
<dbReference type="Pfam" id="PF21526">
    <property type="entry name" value="PGRS"/>
    <property type="match status" value="1"/>
</dbReference>
<feature type="region of interest" description="Disordered" evidence="1">
    <location>
        <begin position="138"/>
        <end position="158"/>
    </location>
</feature>
<dbReference type="Pfam" id="PF00934">
    <property type="entry name" value="PE"/>
    <property type="match status" value="1"/>
</dbReference>
<dbReference type="InterPro" id="IPR048996">
    <property type="entry name" value="PGRS_rpt"/>
</dbReference>
<protein>
    <submittedName>
        <fullName evidence="3">PE family protein</fullName>
    </submittedName>
</protein>
<organism evidence="3 4">
    <name type="scientific">Mycobacterium intermedium</name>
    <dbReference type="NCBI Taxonomy" id="28445"/>
    <lineage>
        <taxon>Bacteria</taxon>
        <taxon>Bacillati</taxon>
        <taxon>Actinomycetota</taxon>
        <taxon>Actinomycetes</taxon>
        <taxon>Mycobacteriales</taxon>
        <taxon>Mycobacteriaceae</taxon>
        <taxon>Mycobacterium</taxon>
        <taxon>Mycobacterium simiae complex</taxon>
    </lineage>
</organism>